<evidence type="ECO:0000256" key="1">
    <source>
        <dbReference type="ARBA" id="ARBA00004515"/>
    </source>
</evidence>
<comment type="caution">
    <text evidence="13">The sequence shown here is derived from an EMBL/GenBank/DDBJ whole genome shotgun (WGS) entry which is preliminary data.</text>
</comment>
<dbReference type="Gene3D" id="1.10.260.30">
    <property type="entry name" value="Signal recognition particle, SRP54 subunit, M-domain"/>
    <property type="match status" value="1"/>
</dbReference>
<evidence type="ECO:0000313" key="13">
    <source>
        <dbReference type="EMBL" id="MDQ0517137.1"/>
    </source>
</evidence>
<evidence type="ECO:0000256" key="5">
    <source>
        <dbReference type="ARBA" id="ARBA00022884"/>
    </source>
</evidence>
<keyword evidence="8 10" id="KW-0687">Ribonucleoprotein</keyword>
<dbReference type="InterPro" id="IPR004780">
    <property type="entry name" value="SRP"/>
</dbReference>
<dbReference type="RefSeq" id="WP_266278686.1">
    <property type="nucleotide sequence ID" value="NZ_JAPKNF010000001.1"/>
</dbReference>
<dbReference type="PANTHER" id="PTHR11564:SF5">
    <property type="entry name" value="SIGNAL RECOGNITION PARTICLE SUBUNIT SRP54"/>
    <property type="match status" value="1"/>
</dbReference>
<comment type="subcellular location">
    <subcellularLocation>
        <location evidence="1">Cell inner membrane</location>
        <topology evidence="1">Peripheral membrane protein</topology>
        <orientation evidence="1">Cytoplasmic side</orientation>
    </subcellularLocation>
    <subcellularLocation>
        <location evidence="10">Cytoplasm</location>
    </subcellularLocation>
    <text evidence="10">The SRP-RNC complex is targeted to the cytoplasmic membrane.</text>
</comment>
<dbReference type="SUPFAM" id="SSF47446">
    <property type="entry name" value="Signal peptide-binding domain"/>
    <property type="match status" value="1"/>
</dbReference>
<evidence type="ECO:0000259" key="12">
    <source>
        <dbReference type="PROSITE" id="PS00300"/>
    </source>
</evidence>
<proteinExistence type="inferred from homology"/>
<evidence type="ECO:0000313" key="14">
    <source>
        <dbReference type="Proteomes" id="UP001223743"/>
    </source>
</evidence>
<comment type="subunit">
    <text evidence="10">Part of the signal recognition particle protein translocation system, which is composed of SRP and FtsY. SRP is a ribonucleoprotein composed of Ffh and a 4.5S RNA molecule.</text>
</comment>
<dbReference type="InterPro" id="IPR042101">
    <property type="entry name" value="SRP54_N_sf"/>
</dbReference>
<dbReference type="InterPro" id="IPR036891">
    <property type="entry name" value="Signal_recog_part_SRP54_M_sf"/>
</dbReference>
<dbReference type="HAMAP" id="MF_00306">
    <property type="entry name" value="SRP54"/>
    <property type="match status" value="1"/>
</dbReference>
<keyword evidence="4 10" id="KW-0378">Hydrolase</keyword>
<evidence type="ECO:0000256" key="2">
    <source>
        <dbReference type="ARBA" id="ARBA00005450"/>
    </source>
</evidence>
<dbReference type="InterPro" id="IPR004125">
    <property type="entry name" value="Signal_recog_particle_SRP54_M"/>
</dbReference>
<dbReference type="NCBIfam" id="TIGR00959">
    <property type="entry name" value="ffh"/>
    <property type="match status" value="1"/>
</dbReference>
<dbReference type="InterPro" id="IPR000897">
    <property type="entry name" value="SRP54_GTPase_dom"/>
</dbReference>
<comment type="catalytic activity">
    <reaction evidence="9 10">
        <text>GTP + H2O = GDP + phosphate + H(+)</text>
        <dbReference type="Rhea" id="RHEA:19669"/>
        <dbReference type="ChEBI" id="CHEBI:15377"/>
        <dbReference type="ChEBI" id="CHEBI:15378"/>
        <dbReference type="ChEBI" id="CHEBI:37565"/>
        <dbReference type="ChEBI" id="CHEBI:43474"/>
        <dbReference type="ChEBI" id="CHEBI:58189"/>
        <dbReference type="EC" id="3.6.5.4"/>
    </reaction>
</comment>
<dbReference type="Pfam" id="PF02978">
    <property type="entry name" value="SRP_SPB"/>
    <property type="match status" value="1"/>
</dbReference>
<dbReference type="EMBL" id="JAUSWJ010000001">
    <property type="protein sequence ID" value="MDQ0517137.1"/>
    <property type="molecule type" value="Genomic_DNA"/>
</dbReference>
<keyword evidence="14" id="KW-1185">Reference proteome</keyword>
<dbReference type="InterPro" id="IPR022941">
    <property type="entry name" value="SRP54"/>
</dbReference>
<evidence type="ECO:0000256" key="10">
    <source>
        <dbReference type="HAMAP-Rule" id="MF_00306"/>
    </source>
</evidence>
<sequence>MFDTLSERLSGIFDKLTRRGALSEADVTEAMREVRRALIEADVALDVVRSFTDKVRSRAVGADVIRSVTPGQMVVKIVHDQLVEMLGSEAEPIDLNAPAPVPIMMVGLQGSGKTTTSAKIARRLTQQQKRKVLMASLDVRRPAAQEQLRVLGEQNGIDTLPIVAGQSPTAIATRALQAARLGGYDVVILDTAGRTHIDEPLMIEMAEIKAIAKPHEILLVADSLTGQDAVNLARSFDERVGITGIVLTRADGDGRGGAALSMRAVTGKPIKLLGTGEKSDALEDFHPGRVANRILGMGDIVSLVEKAAQNIDMEQAAKAAEKMRKGIFDLDDLADQFRQMEKIGGMQGMLGMMPGVGKIKKQIEGANLGDGMMKRQIAIISSMTKEERRNPDILKASRKKRIAAGSGTKVEEVNRLLKMHRQMADMMKAMGKQKGGGFLGKMMGALGGGGMGGGMGGMPNIDPAELERLTKQMGGAGGMPGALPKGIPGLPGGLPGLGGGRLPGLGGGGGLPPYPGKKK</sequence>
<dbReference type="InterPro" id="IPR013822">
    <property type="entry name" value="Signal_recog_particl_SRP54_hlx"/>
</dbReference>
<keyword evidence="6 10" id="KW-0342">GTP-binding</keyword>
<dbReference type="SMART" id="SM00963">
    <property type="entry name" value="SRP54_N"/>
    <property type="match status" value="1"/>
</dbReference>
<dbReference type="CDD" id="cd18539">
    <property type="entry name" value="SRP_G"/>
    <property type="match status" value="1"/>
</dbReference>
<keyword evidence="3 10" id="KW-0547">Nucleotide-binding</keyword>
<evidence type="ECO:0000256" key="9">
    <source>
        <dbReference type="ARBA" id="ARBA00048027"/>
    </source>
</evidence>
<dbReference type="SMART" id="SM00962">
    <property type="entry name" value="SRP54"/>
    <property type="match status" value="1"/>
</dbReference>
<evidence type="ECO:0000256" key="3">
    <source>
        <dbReference type="ARBA" id="ARBA00022741"/>
    </source>
</evidence>
<dbReference type="InterPro" id="IPR003593">
    <property type="entry name" value="AAA+_ATPase"/>
</dbReference>
<evidence type="ECO:0000256" key="11">
    <source>
        <dbReference type="SAM" id="MobiDB-lite"/>
    </source>
</evidence>
<dbReference type="Pfam" id="PF02881">
    <property type="entry name" value="SRP54_N"/>
    <property type="match status" value="1"/>
</dbReference>
<dbReference type="PANTHER" id="PTHR11564">
    <property type="entry name" value="SIGNAL RECOGNITION PARTICLE 54K PROTEIN SRP54"/>
    <property type="match status" value="1"/>
</dbReference>
<reference evidence="13 14" key="1">
    <citation type="submission" date="2023-07" db="EMBL/GenBank/DDBJ databases">
        <title>Genomic Encyclopedia of Type Strains, Phase IV (KMG-IV): sequencing the most valuable type-strain genomes for metagenomic binning, comparative biology and taxonomic classification.</title>
        <authorList>
            <person name="Goeker M."/>
        </authorList>
    </citation>
    <scope>NUCLEOTIDE SEQUENCE [LARGE SCALE GENOMIC DNA]</scope>
    <source>
        <strain evidence="13 14">B1-1</strain>
    </source>
</reference>
<dbReference type="PROSITE" id="PS00300">
    <property type="entry name" value="SRP54"/>
    <property type="match status" value="1"/>
</dbReference>
<dbReference type="Proteomes" id="UP001223743">
    <property type="component" value="Unassembled WGS sequence"/>
</dbReference>
<organism evidence="13 14">
    <name type="scientific">Kaistia geumhonensis</name>
    <dbReference type="NCBI Taxonomy" id="410839"/>
    <lineage>
        <taxon>Bacteria</taxon>
        <taxon>Pseudomonadati</taxon>
        <taxon>Pseudomonadota</taxon>
        <taxon>Alphaproteobacteria</taxon>
        <taxon>Hyphomicrobiales</taxon>
        <taxon>Kaistiaceae</taxon>
        <taxon>Kaistia</taxon>
    </lineage>
</organism>
<evidence type="ECO:0000256" key="8">
    <source>
        <dbReference type="ARBA" id="ARBA00023274"/>
    </source>
</evidence>
<accession>A0ABU0M847</accession>
<protein>
    <recommendedName>
        <fullName evidence="10">Signal recognition particle protein</fullName>
        <ecNumber evidence="10">3.6.5.4</ecNumber>
    </recommendedName>
    <alternativeName>
        <fullName evidence="10">Fifty-four homolog</fullName>
    </alternativeName>
</protein>
<evidence type="ECO:0000256" key="7">
    <source>
        <dbReference type="ARBA" id="ARBA00023135"/>
    </source>
</evidence>
<feature type="region of interest" description="Disordered" evidence="11">
    <location>
        <begin position="490"/>
        <end position="519"/>
    </location>
</feature>
<feature type="domain" description="SRP54-type proteins GTP-binding" evidence="12">
    <location>
        <begin position="269"/>
        <end position="282"/>
    </location>
</feature>
<dbReference type="EC" id="3.6.5.4" evidence="10"/>
<comment type="domain">
    <text evidence="10">Composed of three domains: the N-terminal N domain, which is responsible for interactions with the ribosome, the central G domain, which binds GTP, and the C-terminal M domain, which binds the RNA and the signal sequence of the RNC.</text>
</comment>
<evidence type="ECO:0000256" key="6">
    <source>
        <dbReference type="ARBA" id="ARBA00023134"/>
    </source>
</evidence>
<comment type="similarity">
    <text evidence="2 10">Belongs to the GTP-binding SRP family. SRP54 subfamily.</text>
</comment>
<keyword evidence="5 10" id="KW-0694">RNA-binding</keyword>
<keyword evidence="7 10" id="KW-0733">Signal recognition particle</keyword>
<name>A0ABU0M847_9HYPH</name>
<dbReference type="SMART" id="SM00382">
    <property type="entry name" value="AAA"/>
    <property type="match status" value="1"/>
</dbReference>
<keyword evidence="10" id="KW-0963">Cytoplasm</keyword>
<gene>
    <name evidence="10" type="primary">ffh</name>
    <name evidence="13" type="ORF">QO015_002750</name>
</gene>
<dbReference type="InterPro" id="IPR027417">
    <property type="entry name" value="P-loop_NTPase"/>
</dbReference>
<feature type="binding site" evidence="10">
    <location>
        <begin position="248"/>
        <end position="251"/>
    </location>
    <ligand>
        <name>GTP</name>
        <dbReference type="ChEBI" id="CHEBI:37565"/>
    </ligand>
</feature>
<feature type="binding site" evidence="10">
    <location>
        <begin position="190"/>
        <end position="194"/>
    </location>
    <ligand>
        <name>GTP</name>
        <dbReference type="ChEBI" id="CHEBI:37565"/>
    </ligand>
</feature>
<dbReference type="SUPFAM" id="SSF52540">
    <property type="entry name" value="P-loop containing nucleoside triphosphate hydrolases"/>
    <property type="match status" value="1"/>
</dbReference>
<dbReference type="Gene3D" id="1.20.120.140">
    <property type="entry name" value="Signal recognition particle SRP54, nucleotide-binding domain"/>
    <property type="match status" value="1"/>
</dbReference>
<evidence type="ECO:0000256" key="4">
    <source>
        <dbReference type="ARBA" id="ARBA00022801"/>
    </source>
</evidence>
<dbReference type="Pfam" id="PF00448">
    <property type="entry name" value="SRP54"/>
    <property type="match status" value="1"/>
</dbReference>
<dbReference type="Gene3D" id="3.40.50.300">
    <property type="entry name" value="P-loop containing nucleotide triphosphate hydrolases"/>
    <property type="match status" value="1"/>
</dbReference>
<feature type="binding site" evidence="10">
    <location>
        <begin position="107"/>
        <end position="114"/>
    </location>
    <ligand>
        <name>GTP</name>
        <dbReference type="ChEBI" id="CHEBI:37565"/>
    </ligand>
</feature>
<comment type="function">
    <text evidence="10">Involved in targeting and insertion of nascent membrane proteins into the cytoplasmic membrane. Binds to the hydrophobic signal sequence of the ribosome-nascent chain (RNC) as it emerges from the ribosomes. The SRP-RNC complex is then targeted to the cytoplasmic membrane where it interacts with the SRP receptor FtsY. Interaction with FtsY leads to the transfer of the RNC complex to the Sec translocase for insertion into the membrane, the hydrolysis of GTP by both Ffh and FtsY, and the dissociation of the SRP-FtsY complex into the individual components.</text>
</comment>
<feature type="compositionally biased region" description="Gly residues" evidence="11">
    <location>
        <begin position="490"/>
        <end position="511"/>
    </location>
</feature>